<name>A0A2U2PE36_9SPHI</name>
<gene>
    <name evidence="2" type="ORF">DDR33_17855</name>
</gene>
<dbReference type="AlphaFoldDB" id="A0A2U2PE36"/>
<dbReference type="OrthoDB" id="740324at2"/>
<evidence type="ECO:0000313" key="3">
    <source>
        <dbReference type="Proteomes" id="UP000245647"/>
    </source>
</evidence>
<evidence type="ECO:0000256" key="1">
    <source>
        <dbReference type="SAM" id="SignalP"/>
    </source>
</evidence>
<evidence type="ECO:0000313" key="2">
    <source>
        <dbReference type="EMBL" id="PWG79379.1"/>
    </source>
</evidence>
<dbReference type="Proteomes" id="UP000245647">
    <property type="component" value="Unassembled WGS sequence"/>
</dbReference>
<protein>
    <recommendedName>
        <fullName evidence="4">DUF4998 domain-containing protein</fullName>
    </recommendedName>
</protein>
<accession>A0A2U2PE36</accession>
<keyword evidence="1" id="KW-0732">Signal</keyword>
<proteinExistence type="predicted"/>
<comment type="caution">
    <text evidence="2">The sequence shown here is derived from an EMBL/GenBank/DDBJ whole genome shotgun (WGS) entry which is preliminary data.</text>
</comment>
<dbReference type="PROSITE" id="PS51257">
    <property type="entry name" value="PROKAR_LIPOPROTEIN"/>
    <property type="match status" value="1"/>
</dbReference>
<sequence>MKRIIKLLLPGTFFLMMGLAACLPNDGDYSAYLDKAEAVYPGRPDSVIIMPGYNRANINALMSTDPRAVKIRLYWNSRRDSLDAVITKDEIAKRKIIEVPRIPEGVYTFELVTFDKNGNRSVVSEKTGQVFGPVYVKGLANRIVKSKVVISGKPAIIWYSETDTTSVMAGTEVFYKQASGDSARIFTSKRRDTTILTNAMTGGKLILRTAYVPVNAIDTFYAKRDTIAY</sequence>
<keyword evidence="3" id="KW-1185">Reference proteome</keyword>
<evidence type="ECO:0008006" key="4">
    <source>
        <dbReference type="Google" id="ProtNLM"/>
    </source>
</evidence>
<dbReference type="RefSeq" id="WP_109417163.1">
    <property type="nucleotide sequence ID" value="NZ_QEAS01000015.1"/>
</dbReference>
<dbReference type="EMBL" id="QEAS01000015">
    <property type="protein sequence ID" value="PWG79379.1"/>
    <property type="molecule type" value="Genomic_DNA"/>
</dbReference>
<organism evidence="2 3">
    <name type="scientific">Pararcticibacter amylolyticus</name>
    <dbReference type="NCBI Taxonomy" id="2173175"/>
    <lineage>
        <taxon>Bacteria</taxon>
        <taxon>Pseudomonadati</taxon>
        <taxon>Bacteroidota</taxon>
        <taxon>Sphingobacteriia</taxon>
        <taxon>Sphingobacteriales</taxon>
        <taxon>Sphingobacteriaceae</taxon>
        <taxon>Pararcticibacter</taxon>
    </lineage>
</organism>
<reference evidence="2 3" key="1">
    <citation type="submission" date="2018-04" db="EMBL/GenBank/DDBJ databases">
        <title>Pedobacter chongqingensis sp. nov., isolated from a rottenly hemp rope.</title>
        <authorList>
            <person name="Cai Y."/>
        </authorList>
    </citation>
    <scope>NUCLEOTIDE SEQUENCE [LARGE SCALE GENOMIC DNA]</scope>
    <source>
        <strain evidence="2 3">FJ4-8</strain>
    </source>
</reference>
<feature type="chain" id="PRO_5015619839" description="DUF4998 domain-containing protein" evidence="1">
    <location>
        <begin position="23"/>
        <end position="229"/>
    </location>
</feature>
<feature type="signal peptide" evidence="1">
    <location>
        <begin position="1"/>
        <end position="22"/>
    </location>
</feature>
<dbReference type="Pfam" id="PF16389">
    <property type="entry name" value="DUF4998"/>
    <property type="match status" value="1"/>
</dbReference>